<dbReference type="Proteomes" id="UP001152607">
    <property type="component" value="Unassembled WGS sequence"/>
</dbReference>
<accession>A0A9W4UHR3</accession>
<feature type="chain" id="PRO_5040806262" description="Alpha/beta-hydrolase" evidence="1">
    <location>
        <begin position="29"/>
        <end position="465"/>
    </location>
</feature>
<sequence>MVSFQATMHSTFSKVVCAASAIIVLANAAPAPNPEPQLLSGVLGLTDGVLGLTNGILNALTADLNGLLNPQPKATPQSTEDVAAYLQQRYKDRPLDQGFIAHGHDYQLNGLIPQEIVGSTINTSPAGLNSFTNTNPKARDTIFPKADNNDPSYTVSEDQLRAAIYIPSSPDFTNATNPVLLVPGTGVFGGANFQSNFIKVLQQDPSIGQPAWLNVPGAQLGDVQTNSEYVAYAINYISSITGGHKVNVIGWSQGNLDTQWVSKYWPSCRSNIKQLISVSPDFHGTTLANLLDLPADLGLLPMSPAFLQQKRDSKLIKALRRDGGDSAYVPTTSFYSALFDEVVQPMSGKEASAYLEDVRGVGVSNIEIQSVCGAAPAGVLGTHESLLFNGLVMNLAIDALRNGGPAQTSRIDLAAVCQQAVYPSLDLGDVIASEATIPTGAINILENIMNGDAVYTEPALRKYAA</sequence>
<dbReference type="SUPFAM" id="SSF53474">
    <property type="entry name" value="alpha/beta-Hydrolases"/>
    <property type="match status" value="1"/>
</dbReference>
<dbReference type="Gene3D" id="3.40.50.1820">
    <property type="entry name" value="alpha/beta hydrolase"/>
    <property type="match status" value="1"/>
</dbReference>
<protein>
    <recommendedName>
        <fullName evidence="4">Alpha/beta-hydrolase</fullName>
    </recommendedName>
</protein>
<dbReference type="PANTHER" id="PTHR37574">
    <property type="entry name" value="LIPASE B"/>
    <property type="match status" value="1"/>
</dbReference>
<name>A0A9W4UHR3_9PLEO</name>
<proteinExistence type="predicted"/>
<dbReference type="OrthoDB" id="4605274at2759"/>
<evidence type="ECO:0000313" key="3">
    <source>
        <dbReference type="Proteomes" id="UP001152607"/>
    </source>
</evidence>
<dbReference type="EMBL" id="CAOQHR010000007">
    <property type="protein sequence ID" value="CAI6336773.1"/>
    <property type="molecule type" value="Genomic_DNA"/>
</dbReference>
<reference evidence="2" key="1">
    <citation type="submission" date="2023-01" db="EMBL/GenBank/DDBJ databases">
        <authorList>
            <person name="Van Ghelder C."/>
            <person name="Rancurel C."/>
        </authorList>
    </citation>
    <scope>NUCLEOTIDE SEQUENCE</scope>
    <source>
        <strain evidence="2">CNCM I-4278</strain>
    </source>
</reference>
<dbReference type="AlphaFoldDB" id="A0A9W4UHR3"/>
<dbReference type="PANTHER" id="PTHR37574:SF1">
    <property type="entry name" value="LIPASE B"/>
    <property type="match status" value="1"/>
</dbReference>
<evidence type="ECO:0000256" key="1">
    <source>
        <dbReference type="SAM" id="SignalP"/>
    </source>
</evidence>
<evidence type="ECO:0000313" key="2">
    <source>
        <dbReference type="EMBL" id="CAI6336773.1"/>
    </source>
</evidence>
<comment type="caution">
    <text evidence="2">The sequence shown here is derived from an EMBL/GenBank/DDBJ whole genome shotgun (WGS) entry which is preliminary data.</text>
</comment>
<evidence type="ECO:0008006" key="4">
    <source>
        <dbReference type="Google" id="ProtNLM"/>
    </source>
</evidence>
<feature type="signal peptide" evidence="1">
    <location>
        <begin position="1"/>
        <end position="28"/>
    </location>
</feature>
<gene>
    <name evidence="2" type="ORF">PDIGIT_LOCUS9879</name>
</gene>
<dbReference type="InterPro" id="IPR053228">
    <property type="entry name" value="Stereospecific_Lipase"/>
</dbReference>
<keyword evidence="3" id="KW-1185">Reference proteome</keyword>
<keyword evidence="1" id="KW-0732">Signal</keyword>
<dbReference type="InterPro" id="IPR029058">
    <property type="entry name" value="AB_hydrolase_fold"/>
</dbReference>
<organism evidence="2 3">
    <name type="scientific">Periconia digitata</name>
    <dbReference type="NCBI Taxonomy" id="1303443"/>
    <lineage>
        <taxon>Eukaryota</taxon>
        <taxon>Fungi</taxon>
        <taxon>Dikarya</taxon>
        <taxon>Ascomycota</taxon>
        <taxon>Pezizomycotina</taxon>
        <taxon>Dothideomycetes</taxon>
        <taxon>Pleosporomycetidae</taxon>
        <taxon>Pleosporales</taxon>
        <taxon>Massarineae</taxon>
        <taxon>Periconiaceae</taxon>
        <taxon>Periconia</taxon>
    </lineage>
</organism>